<keyword evidence="5 6" id="KW-0732">Signal</keyword>
<keyword evidence="3 6" id="KW-0713">Self-incompatibility</keyword>
<evidence type="ECO:0000256" key="4">
    <source>
        <dbReference type="ARBA" id="ARBA00022525"/>
    </source>
</evidence>
<keyword evidence="4 6" id="KW-0964">Secreted</keyword>
<dbReference type="GeneID" id="104704832"/>
<dbReference type="PANTHER" id="PTHR31232:SF163">
    <property type="entry name" value="S-PROTEIN HOMOLOG 18-RELATED"/>
    <property type="match status" value="1"/>
</dbReference>
<evidence type="ECO:0000256" key="5">
    <source>
        <dbReference type="ARBA" id="ARBA00022729"/>
    </source>
</evidence>
<gene>
    <name evidence="8" type="primary">LOC104704832</name>
</gene>
<organism evidence="7 8">
    <name type="scientific">Camelina sativa</name>
    <name type="common">False flax</name>
    <name type="synonym">Myagrum sativum</name>
    <dbReference type="NCBI Taxonomy" id="90675"/>
    <lineage>
        <taxon>Eukaryota</taxon>
        <taxon>Viridiplantae</taxon>
        <taxon>Streptophyta</taxon>
        <taxon>Embryophyta</taxon>
        <taxon>Tracheophyta</taxon>
        <taxon>Spermatophyta</taxon>
        <taxon>Magnoliopsida</taxon>
        <taxon>eudicotyledons</taxon>
        <taxon>Gunneridae</taxon>
        <taxon>Pentapetalae</taxon>
        <taxon>rosids</taxon>
        <taxon>malvids</taxon>
        <taxon>Brassicales</taxon>
        <taxon>Brassicaceae</taxon>
        <taxon>Camelineae</taxon>
        <taxon>Camelina</taxon>
    </lineage>
</organism>
<reference evidence="8" key="2">
    <citation type="submission" date="2025-08" db="UniProtKB">
        <authorList>
            <consortium name="RefSeq"/>
        </authorList>
    </citation>
    <scope>IDENTIFICATION</scope>
    <source>
        <tissue evidence="8">Leaf</tissue>
    </source>
</reference>
<feature type="signal peptide" evidence="6">
    <location>
        <begin position="1"/>
        <end position="26"/>
    </location>
</feature>
<name>A0ABM0T0Y3_CAMSA</name>
<sequence length="138" mass="15896">MYGSSSFHLISFVIFIVFLFGGLCEASLHIDVDIINDIGQNIQLGLHCKSKNKDLGSQSLAPHQHWGYRASINFWKRTLFFCHFVWENQSKWFDILNSNDIKTCKHQPCVWSIRPYGPCRITGGEKCFLWNDGVSILL</sequence>
<evidence type="ECO:0000256" key="2">
    <source>
        <dbReference type="ARBA" id="ARBA00005581"/>
    </source>
</evidence>
<dbReference type="InterPro" id="IPR010264">
    <property type="entry name" value="Self-incomp_S1"/>
</dbReference>
<dbReference type="Proteomes" id="UP000694864">
    <property type="component" value="Chromosome 7"/>
</dbReference>
<reference evidence="7" key="1">
    <citation type="journal article" date="2014" name="Nat. Commun.">
        <title>The emerging biofuel crop Camelina sativa retains a highly undifferentiated hexaploid genome structure.</title>
        <authorList>
            <person name="Kagale S."/>
            <person name="Koh C."/>
            <person name="Nixon J."/>
            <person name="Bollina V."/>
            <person name="Clarke W.E."/>
            <person name="Tuteja R."/>
            <person name="Spillane C."/>
            <person name="Robinson S.J."/>
            <person name="Links M.G."/>
            <person name="Clarke C."/>
            <person name="Higgins E.E."/>
            <person name="Huebert T."/>
            <person name="Sharpe A.G."/>
            <person name="Parkin I.A."/>
        </authorList>
    </citation>
    <scope>NUCLEOTIDE SEQUENCE [LARGE SCALE GENOMIC DNA]</scope>
    <source>
        <strain evidence="7">cv. DH55</strain>
    </source>
</reference>
<comment type="subcellular location">
    <subcellularLocation>
        <location evidence="1 6">Secreted</location>
    </subcellularLocation>
</comment>
<dbReference type="Pfam" id="PF05938">
    <property type="entry name" value="Self-incomp_S1"/>
    <property type="match status" value="1"/>
</dbReference>
<dbReference type="RefSeq" id="XP_010419161.1">
    <property type="nucleotide sequence ID" value="XM_010420859.1"/>
</dbReference>
<protein>
    <recommendedName>
        <fullName evidence="6">S-protein homolog</fullName>
    </recommendedName>
</protein>
<evidence type="ECO:0000313" key="7">
    <source>
        <dbReference type="Proteomes" id="UP000694864"/>
    </source>
</evidence>
<evidence type="ECO:0000256" key="1">
    <source>
        <dbReference type="ARBA" id="ARBA00004613"/>
    </source>
</evidence>
<evidence type="ECO:0000313" key="8">
    <source>
        <dbReference type="RefSeq" id="XP_010419161.1"/>
    </source>
</evidence>
<proteinExistence type="inferred from homology"/>
<feature type="chain" id="PRO_5044992612" description="S-protein homolog" evidence="6">
    <location>
        <begin position="27"/>
        <end position="138"/>
    </location>
</feature>
<evidence type="ECO:0000256" key="6">
    <source>
        <dbReference type="RuleBase" id="RU367044"/>
    </source>
</evidence>
<dbReference type="PANTHER" id="PTHR31232">
    <property type="match status" value="1"/>
</dbReference>
<comment type="similarity">
    <text evidence="2 6">Belongs to the plant self-incompatibility (S1) protein family.</text>
</comment>
<evidence type="ECO:0000256" key="3">
    <source>
        <dbReference type="ARBA" id="ARBA00022471"/>
    </source>
</evidence>
<accession>A0ABM0T0Y3</accession>
<keyword evidence="7" id="KW-1185">Reference proteome</keyword>